<dbReference type="GO" id="GO:0006954">
    <property type="term" value="P:inflammatory response"/>
    <property type="evidence" value="ECO:0007669"/>
    <property type="project" value="UniProtKB-KW"/>
</dbReference>
<dbReference type="InterPro" id="IPR027358">
    <property type="entry name" value="Kininogen-type_cystatin_dom"/>
</dbReference>
<evidence type="ECO:0000256" key="8">
    <source>
        <dbReference type="ARBA" id="ARBA00022737"/>
    </source>
</evidence>
<organism evidence="18 19">
    <name type="scientific">Galemys pyrenaicus</name>
    <name type="common">Iberian desman</name>
    <name type="synonym">Pyrenean desman</name>
    <dbReference type="NCBI Taxonomy" id="202257"/>
    <lineage>
        <taxon>Eukaryota</taxon>
        <taxon>Metazoa</taxon>
        <taxon>Chordata</taxon>
        <taxon>Craniata</taxon>
        <taxon>Vertebrata</taxon>
        <taxon>Euteleostomi</taxon>
        <taxon>Mammalia</taxon>
        <taxon>Eutheria</taxon>
        <taxon>Laurasiatheria</taxon>
        <taxon>Eulipotyphla</taxon>
        <taxon>Talpidae</taxon>
        <taxon>Galemys</taxon>
    </lineage>
</organism>
<evidence type="ECO:0000313" key="18">
    <source>
        <dbReference type="EMBL" id="KAG8516578.1"/>
    </source>
</evidence>
<keyword evidence="8" id="KW-0677">Repeat</keyword>
<dbReference type="FunFam" id="3.10.450.10:FF:000002">
    <property type="entry name" value="Kininogen 1"/>
    <property type="match status" value="2"/>
</dbReference>
<dbReference type="GO" id="GO:0042311">
    <property type="term" value="P:vasodilation"/>
    <property type="evidence" value="ECO:0007669"/>
    <property type="project" value="UniProtKB-KW"/>
</dbReference>
<evidence type="ECO:0000256" key="5">
    <source>
        <dbReference type="ARBA" id="ARBA00022696"/>
    </source>
</evidence>
<dbReference type="InterPro" id="IPR050735">
    <property type="entry name" value="Kininogen_Fetuin_HRG"/>
</dbReference>
<evidence type="ECO:0000259" key="17">
    <source>
        <dbReference type="PROSITE" id="PS51647"/>
    </source>
</evidence>
<dbReference type="Gene3D" id="3.10.450.10">
    <property type="match status" value="3"/>
</dbReference>
<dbReference type="InterPro" id="IPR046350">
    <property type="entry name" value="Cystatin_sf"/>
</dbReference>
<keyword evidence="7 16" id="KW-0732">Signal</keyword>
<evidence type="ECO:0000256" key="7">
    <source>
        <dbReference type="ARBA" id="ARBA00022729"/>
    </source>
</evidence>
<dbReference type="OrthoDB" id="9937817at2759"/>
<evidence type="ECO:0000256" key="2">
    <source>
        <dbReference type="ARBA" id="ARBA00022429"/>
    </source>
</evidence>
<dbReference type="GO" id="GO:0004869">
    <property type="term" value="F:cysteine-type endopeptidase inhibitor activity"/>
    <property type="evidence" value="ECO:0007669"/>
    <property type="project" value="UniProtKB-KW"/>
</dbReference>
<dbReference type="SUPFAM" id="SSF54403">
    <property type="entry name" value="Cystatin/monellin"/>
    <property type="match status" value="3"/>
</dbReference>
<feature type="signal peptide" evidence="16">
    <location>
        <begin position="1"/>
        <end position="18"/>
    </location>
</feature>
<dbReference type="PANTHER" id="PTHR13814">
    <property type="entry name" value="FETUIN"/>
    <property type="match status" value="1"/>
</dbReference>
<dbReference type="PROSITE" id="PS51647">
    <property type="entry name" value="CYSTATIN_KININOGEN"/>
    <property type="match status" value="2"/>
</dbReference>
<reference evidence="18" key="1">
    <citation type="journal article" date="2021" name="Evol. Appl.">
        <title>The genome of the Pyrenean desman and the effects of bottlenecks and inbreeding on the genomic landscape of an endangered species.</title>
        <authorList>
            <person name="Escoda L."/>
            <person name="Castresana J."/>
        </authorList>
    </citation>
    <scope>NUCLEOTIDE SEQUENCE</scope>
    <source>
        <strain evidence="18">IBE-C5619</strain>
    </source>
</reference>
<keyword evidence="2" id="KW-0840">Vasodilator</keyword>
<keyword evidence="12" id="KW-0325">Glycoprotein</keyword>
<evidence type="ECO:0000256" key="9">
    <source>
        <dbReference type="ARBA" id="ARBA00022858"/>
    </source>
</evidence>
<dbReference type="InterPro" id="IPR002395">
    <property type="entry name" value="Kininogen"/>
</dbReference>
<keyword evidence="13" id="KW-0395">Inflammatory response</keyword>
<dbReference type="PRINTS" id="PR00334">
    <property type="entry name" value="KININOGEN"/>
</dbReference>
<dbReference type="GO" id="GO:0007162">
    <property type="term" value="P:negative regulation of cell adhesion"/>
    <property type="evidence" value="ECO:0007669"/>
    <property type="project" value="UniProtKB-ARBA"/>
</dbReference>
<keyword evidence="10" id="KW-0094">Blood coagulation</keyword>
<feature type="compositionally biased region" description="Basic residues" evidence="15">
    <location>
        <begin position="468"/>
        <end position="497"/>
    </location>
</feature>
<dbReference type="GO" id="GO:0045861">
    <property type="term" value="P:negative regulation of proteolysis"/>
    <property type="evidence" value="ECO:0007669"/>
    <property type="project" value="UniProtKB-ARBA"/>
</dbReference>
<dbReference type="EMBL" id="JAGFMF010011674">
    <property type="protein sequence ID" value="KAG8516578.1"/>
    <property type="molecule type" value="Genomic_DNA"/>
</dbReference>
<evidence type="ECO:0000256" key="6">
    <source>
        <dbReference type="ARBA" id="ARBA00022704"/>
    </source>
</evidence>
<gene>
    <name evidence="18" type="ORF">J0S82_001498</name>
</gene>
<name>A0A8J6DSD7_GALPY</name>
<accession>A0A8J6DSD7</accession>
<evidence type="ECO:0000256" key="10">
    <source>
        <dbReference type="ARBA" id="ARBA00023084"/>
    </source>
</evidence>
<evidence type="ECO:0000256" key="13">
    <source>
        <dbReference type="ARBA" id="ARBA00023198"/>
    </source>
</evidence>
<proteinExistence type="predicted"/>
<feature type="region of interest" description="Disordered" evidence="15">
    <location>
        <begin position="517"/>
        <end position="538"/>
    </location>
</feature>
<feature type="compositionally biased region" description="Basic residues" evidence="15">
    <location>
        <begin position="396"/>
        <end position="417"/>
    </location>
</feature>
<dbReference type="GO" id="GO:0005576">
    <property type="term" value="C:extracellular region"/>
    <property type="evidence" value="ECO:0007669"/>
    <property type="project" value="UniProtKB-SubCell"/>
</dbReference>
<keyword evidence="5" id="KW-0356">Hemostasis</keyword>
<evidence type="ECO:0000256" key="16">
    <source>
        <dbReference type="SAM" id="SignalP"/>
    </source>
</evidence>
<evidence type="ECO:0000256" key="12">
    <source>
        <dbReference type="ARBA" id="ARBA00023180"/>
    </source>
</evidence>
<protein>
    <recommendedName>
        <fullName evidence="14">Thiol proteinase inhibitor</fullName>
    </recommendedName>
</protein>
<keyword evidence="9" id="KW-0838">Vasoactive</keyword>
<feature type="compositionally biased region" description="Basic and acidic residues" evidence="15">
    <location>
        <begin position="386"/>
        <end position="395"/>
    </location>
</feature>
<dbReference type="PANTHER" id="PTHR13814:SF12">
    <property type="entry name" value="KININOGEN-1"/>
    <property type="match status" value="1"/>
</dbReference>
<feature type="compositionally biased region" description="Basic residues" evidence="15">
    <location>
        <begin position="430"/>
        <end position="444"/>
    </location>
</feature>
<dbReference type="InterPro" id="IPR018073">
    <property type="entry name" value="Prot_inh_cystat_CS"/>
</dbReference>
<dbReference type="InterPro" id="IPR000010">
    <property type="entry name" value="Cystatin_dom"/>
</dbReference>
<feature type="domain" description="Cystatin kininogen-type" evidence="17">
    <location>
        <begin position="151"/>
        <end position="254"/>
    </location>
</feature>
<feature type="region of interest" description="Disordered" evidence="15">
    <location>
        <begin position="364"/>
        <end position="451"/>
    </location>
</feature>
<evidence type="ECO:0000256" key="15">
    <source>
        <dbReference type="SAM" id="MobiDB-lite"/>
    </source>
</evidence>
<feature type="domain" description="Cystatin kininogen-type" evidence="17">
    <location>
        <begin position="28"/>
        <end position="132"/>
    </location>
</feature>
<comment type="subcellular location">
    <subcellularLocation>
        <location evidence="1">Secreted</location>
        <location evidence="1">Extracellular space</location>
    </subcellularLocation>
</comment>
<keyword evidence="3" id="KW-0964">Secreted</keyword>
<keyword evidence="11" id="KW-1015">Disulfide bond</keyword>
<dbReference type="Pfam" id="PF00031">
    <property type="entry name" value="Cystatin"/>
    <property type="match status" value="3"/>
</dbReference>
<keyword evidence="19" id="KW-1185">Reference proteome</keyword>
<keyword evidence="6" id="KW-0789">Thiol protease inhibitor</keyword>
<dbReference type="PROSITE" id="PS00287">
    <property type="entry name" value="CYSTATIN"/>
    <property type="match status" value="1"/>
</dbReference>
<dbReference type="FunFam" id="3.10.450.10:FF:000008">
    <property type="entry name" value="Kininogen 1"/>
    <property type="match status" value="1"/>
</dbReference>
<dbReference type="GO" id="GO:0007596">
    <property type="term" value="P:blood coagulation"/>
    <property type="evidence" value="ECO:0007669"/>
    <property type="project" value="UniProtKB-KW"/>
</dbReference>
<evidence type="ECO:0000256" key="14">
    <source>
        <dbReference type="ARBA" id="ARBA00081677"/>
    </source>
</evidence>
<evidence type="ECO:0000256" key="1">
    <source>
        <dbReference type="ARBA" id="ARBA00004239"/>
    </source>
</evidence>
<keyword evidence="4" id="KW-0646">Protease inhibitor</keyword>
<comment type="caution">
    <text evidence="18">The sequence shown here is derived from an EMBL/GenBank/DDBJ whole genome shotgun (WGS) entry which is preliminary data.</text>
</comment>
<feature type="chain" id="PRO_5035171723" description="Thiol proteinase inhibitor" evidence="16">
    <location>
        <begin position="19"/>
        <end position="634"/>
    </location>
</feature>
<feature type="region of interest" description="Disordered" evidence="15">
    <location>
        <begin position="468"/>
        <end position="503"/>
    </location>
</feature>
<dbReference type="GO" id="GO:0051241">
    <property type="term" value="P:negative regulation of multicellular organismal process"/>
    <property type="evidence" value="ECO:0007669"/>
    <property type="project" value="UniProtKB-ARBA"/>
</dbReference>
<sequence length="634" mass="71118">MRLITIIFLCSRLLSSSSQEVFSLEVDCDDEDVFQAVDAALKKYNSRKESGNQFVLYRISNITKTDDMHQYFSFKYQIKEGDCPVRSGKTWQDCDYKQSEDAATGECIVMVEKNVHNKFLVTNQTCHITPGEGPILTDRYKCLGCLYPVLASDSGVERVLNHAIQHFNNHSTHSHLFALKKVKSAYKQVVAGWNFDITYSIMQTNCPKADFPALTAECQILPNGDIAECRDLAYMEISERVATLTQKCDMFPAMDFVPKMCKGCVKEIPVDSSELEEVLTHSIKKLNAENNGTFYFKIDSVGKATKQEVAGLLYSIEFTAKETTCPKESNTEFTSSCEIKEPGTMLRKRPPGFSPFRTAITMDEREETTVSSPHTSMVPVQDEEQYSERNQEPTRGHGKGHKKHIKHGLGHGHKHKHDQGQGHIMGHGFGHGHQKQRGLGRGHQQKHDIGHEHQRELDYDLEQQRRHGFGHGHQRGHGLAHGHKREHGHGHGKHKNKNISNGKHNSWETEHLAISSEDGTAPSAHTQEKRQWPTPTPSLARPGGAVTFPDFQDSDLFAAVMPTPSPAPTESDDDWIPNIQVAPNSVSFSLISDFPETPSPKCPGRPWKPINGMNPAMEVKEFDDFDLSDALLSN</sequence>
<dbReference type="SMART" id="SM00043">
    <property type="entry name" value="CY"/>
    <property type="match status" value="3"/>
</dbReference>
<dbReference type="AlphaFoldDB" id="A0A8J6DSD7"/>
<dbReference type="CDD" id="cd00042">
    <property type="entry name" value="CY"/>
    <property type="match status" value="2"/>
</dbReference>
<evidence type="ECO:0000313" key="19">
    <source>
        <dbReference type="Proteomes" id="UP000700334"/>
    </source>
</evidence>
<evidence type="ECO:0000256" key="4">
    <source>
        <dbReference type="ARBA" id="ARBA00022690"/>
    </source>
</evidence>
<dbReference type="Proteomes" id="UP000700334">
    <property type="component" value="Unassembled WGS sequence"/>
</dbReference>
<evidence type="ECO:0000256" key="11">
    <source>
        <dbReference type="ARBA" id="ARBA00023157"/>
    </source>
</evidence>
<evidence type="ECO:0000256" key="3">
    <source>
        <dbReference type="ARBA" id="ARBA00022525"/>
    </source>
</evidence>